<dbReference type="InterPro" id="IPR046789">
    <property type="entry name" value="HTH_62"/>
</dbReference>
<evidence type="ECO:0000259" key="2">
    <source>
        <dbReference type="Pfam" id="PF20552"/>
    </source>
</evidence>
<dbReference type="GeneID" id="84631936"/>
<evidence type="ECO:0000313" key="4">
    <source>
        <dbReference type="Proteomes" id="UP000237673"/>
    </source>
</evidence>
<feature type="region of interest" description="Disordered" evidence="1">
    <location>
        <begin position="1"/>
        <end position="30"/>
    </location>
</feature>
<evidence type="ECO:0000313" key="3">
    <source>
        <dbReference type="EMBL" id="AUY26491.1"/>
    </source>
</evidence>
<organism evidence="3 4">
    <name type="scientific">Mixta calida</name>
    <dbReference type="NCBI Taxonomy" id="665913"/>
    <lineage>
        <taxon>Bacteria</taxon>
        <taxon>Pseudomonadati</taxon>
        <taxon>Pseudomonadota</taxon>
        <taxon>Gammaproteobacteria</taxon>
        <taxon>Enterobacterales</taxon>
        <taxon>Erwiniaceae</taxon>
        <taxon>Mixta</taxon>
    </lineage>
</organism>
<proteinExistence type="predicted"/>
<evidence type="ECO:0000256" key="1">
    <source>
        <dbReference type="SAM" id="MobiDB-lite"/>
    </source>
</evidence>
<reference evidence="3 4" key="1">
    <citation type="submission" date="2018-01" db="EMBL/GenBank/DDBJ databases">
        <title>Complete and assembled Genome of Pantoea calida DSM22759T.</title>
        <authorList>
            <person name="Stevens M.J.A."/>
            <person name="Zurfluh K."/>
            <person name="Stephan R."/>
        </authorList>
    </citation>
    <scope>NUCLEOTIDE SEQUENCE [LARGE SCALE GENOMIC DNA]</scope>
    <source>
        <strain evidence="3 4">DSM 22759</strain>
    </source>
</reference>
<dbReference type="EMBL" id="CP026378">
    <property type="protein sequence ID" value="AUY26491.1"/>
    <property type="molecule type" value="Genomic_DNA"/>
</dbReference>
<feature type="domain" description="Recombinase-like" evidence="2">
    <location>
        <begin position="29"/>
        <end position="102"/>
    </location>
</feature>
<accession>A0ABM6S458</accession>
<dbReference type="RefSeq" id="WP_038624252.1">
    <property type="nucleotide sequence ID" value="NZ_CP026378.1"/>
</dbReference>
<protein>
    <recommendedName>
        <fullName evidence="2">Recombinase-like domain-containing protein</fullName>
    </recommendedName>
</protein>
<keyword evidence="4" id="KW-1185">Reference proteome</keyword>
<dbReference type="Pfam" id="PF20552">
    <property type="entry name" value="HTH_62"/>
    <property type="match status" value="1"/>
</dbReference>
<dbReference type="Proteomes" id="UP000237673">
    <property type="component" value="Chromosome"/>
</dbReference>
<name>A0ABM6S458_9GAMM</name>
<sequence length="102" mass="11498">MSASLEFNPALPESRQFTPPKEGGNGTIHKPGDYQNLIWQTRSRAPESWELSLIAQLETLFEQGVETLPALVERLNAVKMHDHQGEAWSEASFRAFLQVNGY</sequence>
<gene>
    <name evidence="3" type="ORF">C2E16_17330</name>
</gene>